<proteinExistence type="predicted"/>
<keyword evidence="1" id="KW-0472">Membrane</keyword>
<feature type="transmembrane region" description="Helical" evidence="1">
    <location>
        <begin position="12"/>
        <end position="34"/>
    </location>
</feature>
<evidence type="ECO:0000313" key="3">
    <source>
        <dbReference type="Proteomes" id="UP000767446"/>
    </source>
</evidence>
<keyword evidence="1" id="KW-1133">Transmembrane helix</keyword>
<keyword evidence="1" id="KW-0812">Transmembrane</keyword>
<comment type="caution">
    <text evidence="2">The sequence shown here is derived from an EMBL/GenBank/DDBJ whole genome shotgun (WGS) entry which is preliminary data.</text>
</comment>
<dbReference type="EMBL" id="JADQBC010000037">
    <property type="protein sequence ID" value="MBR8827636.1"/>
    <property type="molecule type" value="Genomic_DNA"/>
</dbReference>
<organism evidence="2 3">
    <name type="scientific">Gomphosphaeria aponina SAG 52.96 = DSM 107014</name>
    <dbReference type="NCBI Taxonomy" id="1521640"/>
    <lineage>
        <taxon>Bacteria</taxon>
        <taxon>Bacillati</taxon>
        <taxon>Cyanobacteriota</taxon>
        <taxon>Cyanophyceae</taxon>
        <taxon>Oscillatoriophycideae</taxon>
        <taxon>Chroococcales</taxon>
        <taxon>Gomphosphaeriaceae</taxon>
        <taxon>Gomphosphaeria</taxon>
    </lineage>
</organism>
<name>A0A941JRY9_9CHRO</name>
<protein>
    <submittedName>
        <fullName evidence="2">Uncharacterized protein</fullName>
    </submittedName>
</protein>
<dbReference type="AlphaFoldDB" id="A0A941JRY9"/>
<evidence type="ECO:0000313" key="2">
    <source>
        <dbReference type="EMBL" id="MBR8827636.1"/>
    </source>
</evidence>
<evidence type="ECO:0000256" key="1">
    <source>
        <dbReference type="SAM" id="Phobius"/>
    </source>
</evidence>
<dbReference type="Proteomes" id="UP000767446">
    <property type="component" value="Unassembled WGS sequence"/>
</dbReference>
<reference evidence="2" key="1">
    <citation type="submission" date="2021-02" db="EMBL/GenBank/DDBJ databases">
        <title>Metagenome analyses of Stigonema ocellatum DSM 106950, Chlorogloea purpurea SAG 13.99 and Gomphosphaeria aponina DSM 107014.</title>
        <authorList>
            <person name="Marter P."/>
            <person name="Huang S."/>
        </authorList>
    </citation>
    <scope>NUCLEOTIDE SEQUENCE</scope>
    <source>
        <strain evidence="2">JP213</strain>
    </source>
</reference>
<accession>A0A941JRY9</accession>
<sequence>MRRRSQVIEMDLFPFLSVLVCTIGTLILLIVAMMSQTLSDEKEINIIASSDEGGVNQSKIPRYIECLKNGVIIYPSEVFVPLADLSKPNGALDQLLQEISSKKHQEYLIVAIKPDGIEVFQEVRYLVEKLGIDLGYEPIDEGWKLKIQEQAE</sequence>
<gene>
    <name evidence="2" type="ORF">DSM107014_06955</name>
</gene>